<feature type="region of interest" description="Disordered" evidence="5">
    <location>
        <begin position="271"/>
        <end position="410"/>
    </location>
</feature>
<accession>A0A136JE34</accession>
<dbReference type="SUPFAM" id="SSF46785">
    <property type="entry name" value="Winged helix' DNA-binding domain"/>
    <property type="match status" value="1"/>
</dbReference>
<feature type="region of interest" description="Disordered" evidence="5">
    <location>
        <begin position="159"/>
        <end position="196"/>
    </location>
</feature>
<dbReference type="InterPro" id="IPR035979">
    <property type="entry name" value="RBD_domain_sf"/>
</dbReference>
<reference evidence="9" key="1">
    <citation type="submission" date="2016-02" db="EMBL/GenBank/DDBJ databases">
        <title>Draft genome sequence of Microdochium bolleyi, a fungal endophyte of beachgrass.</title>
        <authorList>
            <consortium name="DOE Joint Genome Institute"/>
            <person name="David A.S."/>
            <person name="May G."/>
            <person name="Haridas S."/>
            <person name="Lim J."/>
            <person name="Wang M."/>
            <person name="Labutti K."/>
            <person name="Lipzen A."/>
            <person name="Barry K."/>
            <person name="Grigoriev I.V."/>
        </authorList>
    </citation>
    <scope>NUCLEOTIDE SEQUENCE [LARGE SCALE GENOMIC DNA]</scope>
    <source>
        <strain evidence="9">J235TASD1</strain>
    </source>
</reference>
<evidence type="ECO:0000256" key="1">
    <source>
        <dbReference type="ARBA" id="ARBA00004123"/>
    </source>
</evidence>
<feature type="domain" description="RRM" evidence="6">
    <location>
        <begin position="185"/>
        <end position="265"/>
    </location>
</feature>
<proteinExistence type="predicted"/>
<dbReference type="CDD" id="cd12291">
    <property type="entry name" value="RRM1_La"/>
    <property type="match status" value="1"/>
</dbReference>
<dbReference type="EMBL" id="KQ964246">
    <property type="protein sequence ID" value="KXJ95358.1"/>
    <property type="molecule type" value="Genomic_DNA"/>
</dbReference>
<dbReference type="Pfam" id="PF05383">
    <property type="entry name" value="La"/>
    <property type="match status" value="1"/>
</dbReference>
<dbReference type="InParanoid" id="A0A136JE34"/>
<evidence type="ECO:0000313" key="9">
    <source>
        <dbReference type="Proteomes" id="UP000070501"/>
    </source>
</evidence>
<feature type="compositionally biased region" description="Basic and acidic residues" evidence="5">
    <location>
        <begin position="1"/>
        <end position="10"/>
    </location>
</feature>
<evidence type="ECO:0000256" key="2">
    <source>
        <dbReference type="ARBA" id="ARBA00022884"/>
    </source>
</evidence>
<protein>
    <recommendedName>
        <fullName evidence="10">La domain-containing protein</fullName>
    </recommendedName>
</protein>
<feature type="region of interest" description="Disordered" evidence="5">
    <location>
        <begin position="1"/>
        <end position="70"/>
    </location>
</feature>
<dbReference type="GO" id="GO:0003729">
    <property type="term" value="F:mRNA binding"/>
    <property type="evidence" value="ECO:0007669"/>
    <property type="project" value="TreeGrafter"/>
</dbReference>
<dbReference type="InterPro" id="IPR012677">
    <property type="entry name" value="Nucleotide-bd_a/b_plait_sf"/>
</dbReference>
<dbReference type="PANTHER" id="PTHR22792:SF140">
    <property type="entry name" value="ACHILLES, ISOFORM A"/>
    <property type="match status" value="1"/>
</dbReference>
<feature type="compositionally biased region" description="Basic and acidic residues" evidence="5">
    <location>
        <begin position="345"/>
        <end position="371"/>
    </location>
</feature>
<feature type="compositionally biased region" description="Low complexity" evidence="5">
    <location>
        <begin position="11"/>
        <end position="31"/>
    </location>
</feature>
<evidence type="ECO:0000313" key="8">
    <source>
        <dbReference type="EMBL" id="KXJ95358.1"/>
    </source>
</evidence>
<keyword evidence="2 4" id="KW-0694">RNA-binding</keyword>
<dbReference type="SMART" id="SM00360">
    <property type="entry name" value="RRM"/>
    <property type="match status" value="1"/>
</dbReference>
<keyword evidence="3" id="KW-0539">Nucleus</keyword>
<dbReference type="Pfam" id="PF00076">
    <property type="entry name" value="RRM_1"/>
    <property type="match status" value="1"/>
</dbReference>
<comment type="subcellular location">
    <subcellularLocation>
        <location evidence="1">Nucleus</location>
    </subcellularLocation>
</comment>
<dbReference type="SMART" id="SM00715">
    <property type="entry name" value="LA"/>
    <property type="match status" value="1"/>
</dbReference>
<keyword evidence="9" id="KW-1185">Reference proteome</keyword>
<name>A0A136JE34_9PEZI</name>
<feature type="compositionally biased region" description="Basic and acidic residues" evidence="5">
    <location>
        <begin position="303"/>
        <end position="334"/>
    </location>
</feature>
<evidence type="ECO:0000259" key="7">
    <source>
        <dbReference type="PROSITE" id="PS50961"/>
    </source>
</evidence>
<dbReference type="PRINTS" id="PR00302">
    <property type="entry name" value="LUPUSLA"/>
</dbReference>
<dbReference type="InterPro" id="IPR045180">
    <property type="entry name" value="La_dom_prot"/>
</dbReference>
<feature type="compositionally biased region" description="Basic and acidic residues" evidence="5">
    <location>
        <begin position="271"/>
        <end position="283"/>
    </location>
</feature>
<dbReference type="STRING" id="196109.A0A136JE34"/>
<evidence type="ECO:0000256" key="4">
    <source>
        <dbReference type="PROSITE-ProRule" id="PRU00332"/>
    </source>
</evidence>
<dbReference type="Proteomes" id="UP000070501">
    <property type="component" value="Unassembled WGS sequence"/>
</dbReference>
<feature type="domain" description="HTH La-type RNA-binding" evidence="7">
    <location>
        <begin position="86"/>
        <end position="179"/>
    </location>
</feature>
<dbReference type="GO" id="GO:1990904">
    <property type="term" value="C:ribonucleoprotein complex"/>
    <property type="evidence" value="ECO:0007669"/>
    <property type="project" value="InterPro"/>
</dbReference>
<dbReference type="InterPro" id="IPR002344">
    <property type="entry name" value="Lupus_La"/>
</dbReference>
<dbReference type="InterPro" id="IPR036390">
    <property type="entry name" value="WH_DNA-bd_sf"/>
</dbReference>
<feature type="compositionally biased region" description="Gly residues" evidence="5">
    <location>
        <begin position="289"/>
        <end position="302"/>
    </location>
</feature>
<evidence type="ECO:0000256" key="3">
    <source>
        <dbReference type="ARBA" id="ARBA00023242"/>
    </source>
</evidence>
<feature type="compositionally biased region" description="Basic and acidic residues" evidence="5">
    <location>
        <begin position="379"/>
        <end position="410"/>
    </location>
</feature>
<dbReference type="PANTHER" id="PTHR22792">
    <property type="entry name" value="LUPUS LA PROTEIN-RELATED"/>
    <property type="match status" value="1"/>
</dbReference>
<dbReference type="InterPro" id="IPR000504">
    <property type="entry name" value="RRM_dom"/>
</dbReference>
<dbReference type="PROSITE" id="PS50102">
    <property type="entry name" value="RRM"/>
    <property type="match status" value="1"/>
</dbReference>
<dbReference type="PROSITE" id="PS50961">
    <property type="entry name" value="HTH_LA"/>
    <property type="match status" value="1"/>
</dbReference>
<sequence length="410" mass="45589">MSDQEVKPVEAVEAPFEAPAAEAVSETPAVEAKTEATTDETQDTETAGAKAKTSAHQVPEGMLRVSGRKNADDKVFRNNVKFDPSVLPETDDPKQIRTQVEFYFSNSNLPSDKFLFDLVGGAENKAVPVKQISSFKRMKRFQPYSAVVNALKESKALVVEGEEGEETVRRKTPFDPSKQSQAEEQSIYAKGFGDETPTTQVDIEQFFTKYGEINSVRLRRADNRAFKGSVFVEWADKETAEKFLALDPKPQWKEEHPLLIMSKKEYIDQKNEDIREGRVDPHNNRARGGARGGRGGRGGKGGRGGDSDDWKKRRDQDQRNGFKDRRGGRNDRGRGRGRGGNRGRGGRDRQDGGRDGAVREPEQRDNRDVGRPKINISGEGEKENGKRTRDGEGHGDEPPAKKVDTKEATA</sequence>
<dbReference type="InterPro" id="IPR036388">
    <property type="entry name" value="WH-like_DNA-bd_sf"/>
</dbReference>
<dbReference type="InterPro" id="IPR006630">
    <property type="entry name" value="La_HTH"/>
</dbReference>
<dbReference type="GO" id="GO:0005634">
    <property type="term" value="C:nucleus"/>
    <property type="evidence" value="ECO:0007669"/>
    <property type="project" value="UniProtKB-SubCell"/>
</dbReference>
<dbReference type="SUPFAM" id="SSF54928">
    <property type="entry name" value="RNA-binding domain, RBD"/>
    <property type="match status" value="1"/>
</dbReference>
<evidence type="ECO:0008006" key="10">
    <source>
        <dbReference type="Google" id="ProtNLM"/>
    </source>
</evidence>
<gene>
    <name evidence="8" type="ORF">Micbo1qcDRAFT_157253</name>
</gene>
<dbReference type="Gene3D" id="3.30.70.330">
    <property type="match status" value="1"/>
</dbReference>
<dbReference type="GO" id="GO:0006396">
    <property type="term" value="P:RNA processing"/>
    <property type="evidence" value="ECO:0007669"/>
    <property type="project" value="InterPro"/>
</dbReference>
<evidence type="ECO:0000256" key="5">
    <source>
        <dbReference type="SAM" id="MobiDB-lite"/>
    </source>
</evidence>
<evidence type="ECO:0000259" key="6">
    <source>
        <dbReference type="PROSITE" id="PS50102"/>
    </source>
</evidence>
<dbReference type="AlphaFoldDB" id="A0A136JE34"/>
<organism evidence="8 9">
    <name type="scientific">Microdochium bolleyi</name>
    <dbReference type="NCBI Taxonomy" id="196109"/>
    <lineage>
        <taxon>Eukaryota</taxon>
        <taxon>Fungi</taxon>
        <taxon>Dikarya</taxon>
        <taxon>Ascomycota</taxon>
        <taxon>Pezizomycotina</taxon>
        <taxon>Sordariomycetes</taxon>
        <taxon>Xylariomycetidae</taxon>
        <taxon>Xylariales</taxon>
        <taxon>Microdochiaceae</taxon>
        <taxon>Microdochium</taxon>
    </lineage>
</organism>
<dbReference type="OrthoDB" id="439993at2759"/>
<dbReference type="Gene3D" id="1.10.10.10">
    <property type="entry name" value="Winged helix-like DNA-binding domain superfamily/Winged helix DNA-binding domain"/>
    <property type="match status" value="1"/>
</dbReference>